<dbReference type="Gene3D" id="3.40.50.720">
    <property type="entry name" value="NAD(P)-binding Rossmann-like Domain"/>
    <property type="match status" value="1"/>
</dbReference>
<proteinExistence type="inferred from homology"/>
<dbReference type="Proteomes" id="UP000005203">
    <property type="component" value="Linkage group LG8"/>
</dbReference>
<keyword evidence="2" id="KW-0560">Oxidoreductase</keyword>
<dbReference type="GO" id="GO:0016616">
    <property type="term" value="F:oxidoreductase activity, acting on the CH-OH group of donors, NAD or NADP as acceptor"/>
    <property type="evidence" value="ECO:0007669"/>
    <property type="project" value="InterPro"/>
</dbReference>
<evidence type="ECO:0000256" key="1">
    <source>
        <dbReference type="ARBA" id="ARBA00009613"/>
    </source>
</evidence>
<dbReference type="GO" id="GO:0006108">
    <property type="term" value="P:malate metabolic process"/>
    <property type="evidence" value="ECO:0007669"/>
    <property type="project" value="InterPro"/>
</dbReference>
<dbReference type="SUPFAM" id="SSF56327">
    <property type="entry name" value="LDH C-terminal domain-like"/>
    <property type="match status" value="1"/>
</dbReference>
<name>A0A7M7GKH0_APIME</name>
<dbReference type="InterPro" id="IPR010945">
    <property type="entry name" value="Malate_DH_type2"/>
</dbReference>
<comment type="similarity">
    <text evidence="1">Belongs to the LDH/MDH superfamily. MDH type 2 family.</text>
</comment>
<evidence type="ECO:0000313" key="3">
    <source>
        <dbReference type="EnsemblMetazoa" id="XP_006558968"/>
    </source>
</evidence>
<dbReference type="InterPro" id="IPR015955">
    <property type="entry name" value="Lactate_DH/Glyco_Ohase_4_C"/>
</dbReference>
<keyword evidence="4" id="KW-1185">Reference proteome</keyword>
<reference evidence="3" key="1">
    <citation type="submission" date="2021-01" db="UniProtKB">
        <authorList>
            <consortium name="EnsemblMetazoa"/>
        </authorList>
    </citation>
    <scope>IDENTIFICATION</scope>
    <source>
        <strain evidence="3">DH4</strain>
    </source>
</reference>
<accession>A0A7M7GKH0</accession>
<evidence type="ECO:0000313" key="5">
    <source>
        <dbReference type="RefSeq" id="XP_006558968.1"/>
    </source>
</evidence>
<dbReference type="GeneID" id="100576801"/>
<dbReference type="GO" id="GO:0016615">
    <property type="term" value="F:malate dehydrogenase activity"/>
    <property type="evidence" value="ECO:0007669"/>
    <property type="project" value="InterPro"/>
</dbReference>
<evidence type="ECO:0000256" key="2">
    <source>
        <dbReference type="ARBA" id="ARBA00023002"/>
    </source>
</evidence>
<sequence>MNLEKNEYMVNNYLHQLSKNNVLKIVVTDGTTEIARSFLYRILTDDVFGKNQCVFVSLYELSTKTMFLESLAIELYSFSPKLLSGISYSNNVFEFKDADVVICIGHSREYNFKEPEYTESFFKDYVLISKFYGQVINKYVKKDARIIVLGNTAATIISKYAKSIPIKNITTLSMLNLNIVKNQIAAQANCLPTEVKNIIIWGSNGSYCFPDCRLFEVPTIEHA</sequence>
<organism evidence="3">
    <name type="scientific">Apis mellifera</name>
    <name type="common">Honeybee</name>
    <dbReference type="NCBI Taxonomy" id="7460"/>
    <lineage>
        <taxon>Eukaryota</taxon>
        <taxon>Metazoa</taxon>
        <taxon>Ecdysozoa</taxon>
        <taxon>Arthropoda</taxon>
        <taxon>Hexapoda</taxon>
        <taxon>Insecta</taxon>
        <taxon>Pterygota</taxon>
        <taxon>Neoptera</taxon>
        <taxon>Endopterygota</taxon>
        <taxon>Hymenoptera</taxon>
        <taxon>Apocrita</taxon>
        <taxon>Aculeata</taxon>
        <taxon>Apoidea</taxon>
        <taxon>Anthophila</taxon>
        <taxon>Apidae</taxon>
        <taxon>Apis</taxon>
    </lineage>
</organism>
<dbReference type="SUPFAM" id="SSF51735">
    <property type="entry name" value="NAD(P)-binding Rossmann-fold domains"/>
    <property type="match status" value="1"/>
</dbReference>
<evidence type="ECO:0000313" key="4">
    <source>
        <dbReference type="Proteomes" id="UP000005203"/>
    </source>
</evidence>
<accession>A0A8B6YSH5</accession>
<gene>
    <name evidence="5" type="primary">LOC100576801</name>
</gene>
<protein>
    <submittedName>
        <fullName evidence="5">Malate dehydrogenase, cytoplasmic isoform X3</fullName>
    </submittedName>
</protein>
<dbReference type="RefSeq" id="XP_006558968.1">
    <property type="nucleotide sequence ID" value="XM_006558905.3"/>
</dbReference>
<dbReference type="EnsemblMetazoa" id="XM_006558905">
    <property type="protein sequence ID" value="XP_006558968"/>
    <property type="gene ID" value="LOC100576801"/>
</dbReference>
<dbReference type="InterPro" id="IPR036291">
    <property type="entry name" value="NAD(P)-bd_dom_sf"/>
</dbReference>
<reference evidence="5" key="2">
    <citation type="submission" date="2025-04" db="UniProtKB">
        <authorList>
            <consortium name="RefSeq"/>
        </authorList>
    </citation>
    <scope>IDENTIFICATION</scope>
    <source>
        <strain evidence="5">DH4</strain>
        <tissue evidence="5">Whole body</tissue>
    </source>
</reference>
<dbReference type="PANTHER" id="PTHR23382">
    <property type="entry name" value="MALATE DEHYDROGENASE"/>
    <property type="match status" value="1"/>
</dbReference>
<dbReference type="AlphaFoldDB" id="A0A7M7GKH0"/>
<dbReference type="OrthoDB" id="4069699at2759"/>